<gene>
    <name evidence="2" type="ORF">CLV33_10967</name>
</gene>
<proteinExistence type="predicted"/>
<dbReference type="Gene3D" id="2.60.40.10">
    <property type="entry name" value="Immunoglobulins"/>
    <property type="match status" value="1"/>
</dbReference>
<dbReference type="AlphaFoldDB" id="A0A362X170"/>
<feature type="chain" id="PRO_5016859503" description="Fibronectin type-III domain-containing protein" evidence="1">
    <location>
        <begin position="24"/>
        <end position="235"/>
    </location>
</feature>
<feature type="signal peptide" evidence="1">
    <location>
        <begin position="1"/>
        <end position="23"/>
    </location>
</feature>
<accession>A0A362X170</accession>
<dbReference type="RefSeq" id="WP_105474439.1">
    <property type="nucleotide sequence ID" value="NZ_PVEO01000009.1"/>
</dbReference>
<name>A0A362X170_9FLAO</name>
<comment type="caution">
    <text evidence="2">The sequence shown here is derived from an EMBL/GenBank/DDBJ whole genome shotgun (WGS) entry which is preliminary data.</text>
</comment>
<evidence type="ECO:0008006" key="4">
    <source>
        <dbReference type="Google" id="ProtNLM"/>
    </source>
</evidence>
<protein>
    <recommendedName>
        <fullName evidence="4">Fibronectin type-III domain-containing protein</fullName>
    </recommendedName>
</protein>
<evidence type="ECO:0000313" key="3">
    <source>
        <dbReference type="Proteomes" id="UP000251545"/>
    </source>
</evidence>
<dbReference type="PROSITE" id="PS51257">
    <property type="entry name" value="PROKAR_LIPOPROTEIN"/>
    <property type="match status" value="1"/>
</dbReference>
<sequence>MKRVIYIFSLNLLLLACSSPSTIDPDPDTLDPEAPSQIERLTVNLQFPHKDGLCNIGADITPTQSTVIFEWEASEIAESYTVFVTNLVDGSSIQQDSNEDKIGIVLDRATPYAWYVVSKRGTVTAESETWKFYNSGPGVETYAPFPATINAPAMAASVNSGNVTLRWTGSDVDNDIASYDVYLGTNNNPDIHATDVTASALNVSVTSGAIYYWKIVTKDAVGNTSMSGIFQFRVL</sequence>
<evidence type="ECO:0000313" key="2">
    <source>
        <dbReference type="EMBL" id="PQV46569.1"/>
    </source>
</evidence>
<organism evidence="2 3">
    <name type="scientific">Jejuia pallidilutea</name>
    <dbReference type="NCBI Taxonomy" id="504487"/>
    <lineage>
        <taxon>Bacteria</taxon>
        <taxon>Pseudomonadati</taxon>
        <taxon>Bacteroidota</taxon>
        <taxon>Flavobacteriia</taxon>
        <taxon>Flavobacteriales</taxon>
        <taxon>Flavobacteriaceae</taxon>
        <taxon>Jejuia</taxon>
    </lineage>
</organism>
<dbReference type="Proteomes" id="UP000251545">
    <property type="component" value="Unassembled WGS sequence"/>
</dbReference>
<keyword evidence="1" id="KW-0732">Signal</keyword>
<dbReference type="EMBL" id="PVEO01000009">
    <property type="protein sequence ID" value="PQV46569.1"/>
    <property type="molecule type" value="Genomic_DNA"/>
</dbReference>
<dbReference type="InterPro" id="IPR013783">
    <property type="entry name" value="Ig-like_fold"/>
</dbReference>
<reference evidence="2 3" key="1">
    <citation type="submission" date="2018-02" db="EMBL/GenBank/DDBJ databases">
        <title>Genomic Encyclopedia of Archaeal and Bacterial Type Strains, Phase II (KMG-II): from individual species to whole genera.</title>
        <authorList>
            <person name="Goeker M."/>
        </authorList>
    </citation>
    <scope>NUCLEOTIDE SEQUENCE [LARGE SCALE GENOMIC DNA]</scope>
    <source>
        <strain evidence="2 3">DSM 21165</strain>
    </source>
</reference>
<evidence type="ECO:0000256" key="1">
    <source>
        <dbReference type="SAM" id="SignalP"/>
    </source>
</evidence>